<evidence type="ECO:0000256" key="7">
    <source>
        <dbReference type="PROSITE-ProRule" id="PRU00284"/>
    </source>
</evidence>
<reference evidence="11" key="1">
    <citation type="submission" date="2006-05" db="EMBL/GenBank/DDBJ databases">
        <title>Complete sequence of chromosome 3 of Burkholderia cenocepacia AU 1054.</title>
        <authorList>
            <consortium name="US DOE Joint Genome Institute"/>
            <person name="Copeland A."/>
            <person name="Lucas S."/>
            <person name="Lapidus A."/>
            <person name="Barry K."/>
            <person name="Detter J.C."/>
            <person name="Glavina del Rio T."/>
            <person name="Hammon N."/>
            <person name="Israni S."/>
            <person name="Dalin E."/>
            <person name="Tice H."/>
            <person name="Pitluck S."/>
            <person name="Chain P."/>
            <person name="Malfatti S."/>
            <person name="Shin M."/>
            <person name="Vergez L."/>
            <person name="Schmutz J."/>
            <person name="Larimer F."/>
            <person name="Land M."/>
            <person name="Hauser L."/>
            <person name="Kyrpides N."/>
            <person name="Lykidis A."/>
            <person name="LiPuma J.J."/>
            <person name="Konstantinidis K."/>
            <person name="Tiedje J.M."/>
            <person name="Richardson P."/>
        </authorList>
    </citation>
    <scope>NUCLEOTIDE SEQUENCE [LARGE SCALE GENOMIC DNA]</scope>
    <source>
        <strain evidence="11">AU 1054</strain>
    </source>
</reference>
<evidence type="ECO:0000256" key="5">
    <source>
        <dbReference type="ARBA" id="ARBA00023136"/>
    </source>
</evidence>
<keyword evidence="4 8" id="KW-1133">Transmembrane helix</keyword>
<dbReference type="AlphaFoldDB" id="A0A0H2Y2T1"/>
<dbReference type="InterPro" id="IPR004090">
    <property type="entry name" value="Chemotax_Me-accpt_rcpt"/>
</dbReference>
<dbReference type="CDD" id="cd11386">
    <property type="entry name" value="MCP_signal"/>
    <property type="match status" value="1"/>
</dbReference>
<organism evidence="11">
    <name type="scientific">Burkholderia orbicola (strain AU 1054)</name>
    <dbReference type="NCBI Taxonomy" id="331271"/>
    <lineage>
        <taxon>Bacteria</taxon>
        <taxon>Pseudomonadati</taxon>
        <taxon>Pseudomonadota</taxon>
        <taxon>Betaproteobacteria</taxon>
        <taxon>Burkholderiales</taxon>
        <taxon>Burkholderiaceae</taxon>
        <taxon>Burkholderia</taxon>
        <taxon>Burkholderia cepacia complex</taxon>
        <taxon>Burkholderia orbicola</taxon>
    </lineage>
</organism>
<dbReference type="GO" id="GO:0004888">
    <property type="term" value="F:transmembrane signaling receptor activity"/>
    <property type="evidence" value="ECO:0007669"/>
    <property type="project" value="InterPro"/>
</dbReference>
<dbReference type="PANTHER" id="PTHR43531:SF16">
    <property type="entry name" value="METHYL-ACCEPTING CHEMOTAXIS PROTEIN II"/>
    <property type="match status" value="1"/>
</dbReference>
<dbReference type="PRINTS" id="PR00260">
    <property type="entry name" value="CHEMTRNSDUCR"/>
</dbReference>
<sequence length="654" mass="67907">MPCRPLRARFGRRPSGVAQLPAPGAVKWIRISLFTDPVQSRGNGDRSHHAVINSRTDTGDVCRHRSDGAGRNRGGLVYYVVKTHNDEAIDQNHKSILAGHALAIDEWVASRARETQALADTIAIGEGDPVPALKLLGKSGGFEVLTLGLPDKTAFSNVPLAPGYDPTARPWYKQAVGAGRLVVTALYRDATSGRPAVAFAVPVVRDGAVKGVLAASLFMENVSSIVTSVHPTPASFAFLVDKGGRVIASAKTDLIMKPATGLSPELDADHLGALQTASAPVAVDIDGAAKLMRAQPIVGTDWSLVLALDKGDVTAGMRAVATTTLLAIVIVAIIAAALVGAMTNAAFKRILMVRDALTDVSSGSGDLTKRLPADGTDEAAQIARAFNAFAEKISAILLQIRAFSTSVNLASAEIAQGNQDLSARTEHAASSLQETAAALEEIAGTARNSADAASQVNRLAESASDVALRGGTVVREVVSTMSDITQASAEIANIVGVIDGIAFQTNILALNAAVEAARANEHGRGFAVVAGEVRALAQRSAQAAREIKQLIHSSVEKIEGGSGLVQTAGATMDEIVDGVRNITSVIAEISVAAKEQSTGLEQVNQAVSQLDDTTQQNAALVEQSAAAATSLREQAARLAQTVGEFKLAERAVPA</sequence>
<dbReference type="SMART" id="SM00304">
    <property type="entry name" value="HAMP"/>
    <property type="match status" value="1"/>
</dbReference>
<evidence type="ECO:0000256" key="6">
    <source>
        <dbReference type="ARBA" id="ARBA00029447"/>
    </source>
</evidence>
<protein>
    <submittedName>
        <fullName evidence="11">Methyl-accepting chemotaxis sensory transducer</fullName>
    </submittedName>
</protein>
<dbReference type="SUPFAM" id="SSF103190">
    <property type="entry name" value="Sensory domain-like"/>
    <property type="match status" value="1"/>
</dbReference>
<dbReference type="SMART" id="SM00283">
    <property type="entry name" value="MA"/>
    <property type="match status" value="1"/>
</dbReference>
<dbReference type="PROSITE" id="PS50885">
    <property type="entry name" value="HAMP"/>
    <property type="match status" value="1"/>
</dbReference>
<evidence type="ECO:0000259" key="9">
    <source>
        <dbReference type="PROSITE" id="PS50111"/>
    </source>
</evidence>
<evidence type="ECO:0000256" key="2">
    <source>
        <dbReference type="ARBA" id="ARBA00022475"/>
    </source>
</evidence>
<name>A0A0H2Y2T1_BURO1</name>
<dbReference type="GO" id="GO:0006935">
    <property type="term" value="P:chemotaxis"/>
    <property type="evidence" value="ECO:0007669"/>
    <property type="project" value="InterPro"/>
</dbReference>
<dbReference type="Pfam" id="PF02743">
    <property type="entry name" value="dCache_1"/>
    <property type="match status" value="1"/>
</dbReference>
<keyword evidence="3 8" id="KW-0812">Transmembrane</keyword>
<dbReference type="SUPFAM" id="SSF58104">
    <property type="entry name" value="Methyl-accepting chemotaxis protein (MCP) signaling domain"/>
    <property type="match status" value="1"/>
</dbReference>
<gene>
    <name evidence="11" type="ordered locus">Bcen_6463</name>
</gene>
<evidence type="ECO:0000256" key="3">
    <source>
        <dbReference type="ARBA" id="ARBA00022692"/>
    </source>
</evidence>
<dbReference type="InterPro" id="IPR029151">
    <property type="entry name" value="Sensor-like_sf"/>
</dbReference>
<dbReference type="GO" id="GO:0007165">
    <property type="term" value="P:signal transduction"/>
    <property type="evidence" value="ECO:0007669"/>
    <property type="project" value="UniProtKB-KW"/>
</dbReference>
<feature type="domain" description="HAMP" evidence="10">
    <location>
        <begin position="344"/>
        <end position="398"/>
    </location>
</feature>
<dbReference type="CDD" id="cd06225">
    <property type="entry name" value="HAMP"/>
    <property type="match status" value="1"/>
</dbReference>
<dbReference type="InterPro" id="IPR051310">
    <property type="entry name" value="MCP_chemotaxis"/>
</dbReference>
<comment type="similarity">
    <text evidence="6">Belongs to the methyl-accepting chemotaxis (MCP) protein family.</text>
</comment>
<keyword evidence="5 8" id="KW-0472">Membrane</keyword>
<dbReference type="Pfam" id="PF00672">
    <property type="entry name" value="HAMP"/>
    <property type="match status" value="1"/>
</dbReference>
<feature type="transmembrane region" description="Helical" evidence="8">
    <location>
        <begin position="325"/>
        <end position="347"/>
    </location>
</feature>
<dbReference type="Gene3D" id="3.30.450.20">
    <property type="entry name" value="PAS domain"/>
    <property type="match status" value="2"/>
</dbReference>
<dbReference type="EMBL" id="CP000380">
    <property type="protein sequence ID" value="ABF81324.1"/>
    <property type="molecule type" value="Genomic_DNA"/>
</dbReference>
<dbReference type="InterPro" id="IPR004089">
    <property type="entry name" value="MCPsignal_dom"/>
</dbReference>
<dbReference type="Pfam" id="PF00015">
    <property type="entry name" value="MCPsignal"/>
    <property type="match status" value="1"/>
</dbReference>
<evidence type="ECO:0000259" key="10">
    <source>
        <dbReference type="PROSITE" id="PS50885"/>
    </source>
</evidence>
<evidence type="ECO:0000256" key="8">
    <source>
        <dbReference type="SAM" id="Phobius"/>
    </source>
</evidence>
<dbReference type="InterPro" id="IPR003660">
    <property type="entry name" value="HAMP_dom"/>
</dbReference>
<dbReference type="CDD" id="cd12912">
    <property type="entry name" value="PDC2_MCP_like"/>
    <property type="match status" value="1"/>
</dbReference>
<dbReference type="InterPro" id="IPR033479">
    <property type="entry name" value="dCache_1"/>
</dbReference>
<dbReference type="PROSITE" id="PS50111">
    <property type="entry name" value="CHEMOTAXIS_TRANSDUC_2"/>
    <property type="match status" value="1"/>
</dbReference>
<accession>A0A0H2Y2T1</accession>
<dbReference type="PANTHER" id="PTHR43531">
    <property type="entry name" value="PROTEIN ICFG"/>
    <property type="match status" value="1"/>
</dbReference>
<dbReference type="FunFam" id="1.10.287.950:FF:000001">
    <property type="entry name" value="Methyl-accepting chemotaxis sensory transducer"/>
    <property type="match status" value="1"/>
</dbReference>
<keyword evidence="2" id="KW-1003">Cell membrane</keyword>
<keyword evidence="7" id="KW-0807">Transducer</keyword>
<evidence type="ECO:0000256" key="1">
    <source>
        <dbReference type="ARBA" id="ARBA00004651"/>
    </source>
</evidence>
<evidence type="ECO:0000313" key="11">
    <source>
        <dbReference type="EMBL" id="ABF81324.1"/>
    </source>
</evidence>
<dbReference type="Gene3D" id="1.10.287.950">
    <property type="entry name" value="Methyl-accepting chemotaxis protein"/>
    <property type="match status" value="1"/>
</dbReference>
<proteinExistence type="inferred from homology"/>
<comment type="subcellular location">
    <subcellularLocation>
        <location evidence="1">Cell membrane</location>
        <topology evidence="1">Multi-pass membrane protein</topology>
    </subcellularLocation>
</comment>
<dbReference type="GO" id="GO:0005886">
    <property type="term" value="C:plasma membrane"/>
    <property type="evidence" value="ECO:0007669"/>
    <property type="project" value="UniProtKB-SubCell"/>
</dbReference>
<evidence type="ECO:0000256" key="4">
    <source>
        <dbReference type="ARBA" id="ARBA00022989"/>
    </source>
</evidence>
<dbReference type="HOGENOM" id="CLU_000445_107_12_4"/>
<feature type="domain" description="Methyl-accepting transducer" evidence="9">
    <location>
        <begin position="403"/>
        <end position="632"/>
    </location>
</feature>